<comment type="caution">
    <text evidence="2">The sequence shown here is derived from an EMBL/GenBank/DDBJ whole genome shotgun (WGS) entry which is preliminary data.</text>
</comment>
<feature type="domain" description="Arm-like repeat" evidence="1">
    <location>
        <begin position="1"/>
        <end position="302"/>
    </location>
</feature>
<sequence>MVGVFGKDKKPGHVSDAAELAPVLSNDSYRELVWAFIAAIKNATSNSGIILPDLCEEFSRVLDRCLLARTSIDVSANGTDLRLGPVLQDLSDTLTRAVQQNELETQFQLVTTLANVLDAMNNIKTKGLSREFVHAPLLKELDKIGSGKSTEIRLIHAAKYAYQALLGVPSDESPINALLRLSGAVLSGTGKIAGSVSTMDPSKVLDGMAMLQDIPEMVSSMVGVVKSASESREAMSDGGRLELRRKPRQWYIALRYTDLMIRDGAFTKLTEFLQHVPCRGKVEFLGGVYAQLERAWVLAAKTDGKIGPELAHGSIVDVVDLLSTHNCSFGDRSLLDMWRTAVAMTIGLPHKAPPRDMASVI</sequence>
<dbReference type="Proteomes" id="UP001642405">
    <property type="component" value="Unassembled WGS sequence"/>
</dbReference>
<evidence type="ECO:0000259" key="1">
    <source>
        <dbReference type="Pfam" id="PF23948"/>
    </source>
</evidence>
<keyword evidence="3" id="KW-1185">Reference proteome</keyword>
<proteinExistence type="predicted"/>
<reference evidence="2 3" key="1">
    <citation type="submission" date="2024-01" db="EMBL/GenBank/DDBJ databases">
        <authorList>
            <person name="Allen C."/>
            <person name="Tagirdzhanova G."/>
        </authorList>
    </citation>
    <scope>NUCLEOTIDE SEQUENCE [LARGE SCALE GENOMIC DNA]</scope>
</reference>
<dbReference type="EMBL" id="CAWUHB010000056">
    <property type="protein sequence ID" value="CAK7231080.1"/>
    <property type="molecule type" value="Genomic_DNA"/>
</dbReference>
<dbReference type="Pfam" id="PF23948">
    <property type="entry name" value="ARM_5"/>
    <property type="match status" value="1"/>
</dbReference>
<evidence type="ECO:0000313" key="3">
    <source>
        <dbReference type="Proteomes" id="UP001642405"/>
    </source>
</evidence>
<accession>A0ABP0CJ36</accession>
<dbReference type="InterPro" id="IPR056251">
    <property type="entry name" value="Arm_rpt_dom"/>
</dbReference>
<protein>
    <recommendedName>
        <fullName evidence="1">Arm-like repeat domain-containing protein</fullName>
    </recommendedName>
</protein>
<evidence type="ECO:0000313" key="2">
    <source>
        <dbReference type="EMBL" id="CAK7231080.1"/>
    </source>
</evidence>
<name>A0ABP0CJ36_9PEZI</name>
<organism evidence="2 3">
    <name type="scientific">Sporothrix curviconia</name>
    <dbReference type="NCBI Taxonomy" id="1260050"/>
    <lineage>
        <taxon>Eukaryota</taxon>
        <taxon>Fungi</taxon>
        <taxon>Dikarya</taxon>
        <taxon>Ascomycota</taxon>
        <taxon>Pezizomycotina</taxon>
        <taxon>Sordariomycetes</taxon>
        <taxon>Sordariomycetidae</taxon>
        <taxon>Ophiostomatales</taxon>
        <taxon>Ophiostomataceae</taxon>
        <taxon>Sporothrix</taxon>
    </lineage>
</organism>
<gene>
    <name evidence="2" type="ORF">SCUCBS95973_007791</name>
</gene>